<dbReference type="Proteomes" id="UP000293568">
    <property type="component" value="Chromosome"/>
</dbReference>
<dbReference type="OrthoDB" id="9798918at2"/>
<proteinExistence type="inferred from homology"/>
<dbReference type="AlphaFoldDB" id="A0A4P6FCX4"/>
<evidence type="ECO:0000313" key="4">
    <source>
        <dbReference type="EMBL" id="QAY68408.1"/>
    </source>
</evidence>
<keyword evidence="5" id="KW-1185">Reference proteome</keyword>
<dbReference type="KEGG" id="pprt:ET464_07635"/>
<dbReference type="PANTHER" id="PTHR35146:SF1">
    <property type="entry name" value="UPF0178 PROTEIN YAII"/>
    <property type="match status" value="1"/>
</dbReference>
<feature type="region of interest" description="Disordered" evidence="3">
    <location>
        <begin position="114"/>
        <end position="134"/>
    </location>
</feature>
<accession>A0A4P6FCX4</accession>
<comment type="similarity">
    <text evidence="1 2">Belongs to the UPF0178 family.</text>
</comment>
<sequence length="152" mass="17024">MEHTIVVDGDACPVKQEIVLAGRAYSTPVLMVSSYDHRLEALDGVQVVQIDPGRDAVDLYIVNHVSKGDIVVTQDFGLACMAIGKGAYVISPRGECYTNDNIDYLMERRHELAKRRRAGGRTKGPKALSSEDKDRFQQKLTKLLRLQQEKHE</sequence>
<evidence type="ECO:0000313" key="5">
    <source>
        <dbReference type="Proteomes" id="UP000293568"/>
    </source>
</evidence>
<dbReference type="InterPro" id="IPR003791">
    <property type="entry name" value="UPF0178"/>
</dbReference>
<name>A0A4P6FCX4_9BACL</name>
<reference evidence="4 5" key="1">
    <citation type="submission" date="2019-01" db="EMBL/GenBank/DDBJ databases">
        <title>Genome sequencing of strain FW100M-2.</title>
        <authorList>
            <person name="Heo J."/>
            <person name="Kim S.-J."/>
            <person name="Kim J.-S."/>
            <person name="Hong S.-B."/>
            <person name="Kwon S.-W."/>
        </authorList>
    </citation>
    <scope>NUCLEOTIDE SEQUENCE [LARGE SCALE GENOMIC DNA]</scope>
    <source>
        <strain evidence="4 5">FW100M-2</strain>
    </source>
</reference>
<evidence type="ECO:0000256" key="2">
    <source>
        <dbReference type="HAMAP-Rule" id="MF_00489"/>
    </source>
</evidence>
<dbReference type="PANTHER" id="PTHR35146">
    <property type="entry name" value="UPF0178 PROTEIN YAII"/>
    <property type="match status" value="1"/>
</dbReference>
<feature type="compositionally biased region" description="Basic residues" evidence="3">
    <location>
        <begin position="114"/>
        <end position="124"/>
    </location>
</feature>
<evidence type="ECO:0000256" key="3">
    <source>
        <dbReference type="SAM" id="MobiDB-lite"/>
    </source>
</evidence>
<dbReference type="Pfam" id="PF02639">
    <property type="entry name" value="DUF188"/>
    <property type="match status" value="1"/>
</dbReference>
<organism evidence="4 5">
    <name type="scientific">Paenibacillus protaetiae</name>
    <dbReference type="NCBI Taxonomy" id="2509456"/>
    <lineage>
        <taxon>Bacteria</taxon>
        <taxon>Bacillati</taxon>
        <taxon>Bacillota</taxon>
        <taxon>Bacilli</taxon>
        <taxon>Bacillales</taxon>
        <taxon>Paenibacillaceae</taxon>
        <taxon>Paenibacillus</taxon>
    </lineage>
</organism>
<dbReference type="EMBL" id="CP035492">
    <property type="protein sequence ID" value="QAY68408.1"/>
    <property type="molecule type" value="Genomic_DNA"/>
</dbReference>
<dbReference type="CDD" id="cd18720">
    <property type="entry name" value="PIN_YqxD-like"/>
    <property type="match status" value="1"/>
</dbReference>
<dbReference type="NCBIfam" id="NF001095">
    <property type="entry name" value="PRK00124.1"/>
    <property type="match status" value="1"/>
</dbReference>
<evidence type="ECO:0000256" key="1">
    <source>
        <dbReference type="ARBA" id="ARBA00008522"/>
    </source>
</evidence>
<protein>
    <recommendedName>
        <fullName evidence="2">UPF0178 protein ET464_07635</fullName>
    </recommendedName>
</protein>
<dbReference type="RefSeq" id="WP_129444191.1">
    <property type="nucleotide sequence ID" value="NZ_CP035492.1"/>
</dbReference>
<dbReference type="HAMAP" id="MF_00489">
    <property type="entry name" value="UPF0178"/>
    <property type="match status" value="1"/>
</dbReference>
<gene>
    <name evidence="4" type="ORF">ET464_07635</name>
</gene>